<dbReference type="Gene3D" id="3.30.565.10">
    <property type="entry name" value="Histidine kinase-like ATPase, C-terminal domain"/>
    <property type="match status" value="1"/>
</dbReference>
<evidence type="ECO:0000256" key="2">
    <source>
        <dbReference type="ARBA" id="ARBA00004141"/>
    </source>
</evidence>
<dbReference type="InterPro" id="IPR050398">
    <property type="entry name" value="HssS/ArlS-like"/>
</dbReference>
<proteinExistence type="predicted"/>
<dbReference type="PANTHER" id="PTHR45528">
    <property type="entry name" value="SENSOR HISTIDINE KINASE CPXA"/>
    <property type="match status" value="1"/>
</dbReference>
<dbReference type="EC" id="2.7.13.3" evidence="3"/>
<evidence type="ECO:0000256" key="8">
    <source>
        <dbReference type="SAM" id="Phobius"/>
    </source>
</evidence>
<evidence type="ECO:0000256" key="5">
    <source>
        <dbReference type="ARBA" id="ARBA00022679"/>
    </source>
</evidence>
<keyword evidence="6 10" id="KW-0418">Kinase</keyword>
<dbReference type="PROSITE" id="PS50109">
    <property type="entry name" value="HIS_KIN"/>
    <property type="match status" value="1"/>
</dbReference>
<dbReference type="GO" id="GO:0016301">
    <property type="term" value="F:kinase activity"/>
    <property type="evidence" value="ECO:0007669"/>
    <property type="project" value="UniProtKB-KW"/>
</dbReference>
<dbReference type="InterPro" id="IPR003594">
    <property type="entry name" value="HATPase_dom"/>
</dbReference>
<keyword evidence="8" id="KW-0812">Transmembrane</keyword>
<gene>
    <name evidence="10" type="ORF">ACFOOI_21520</name>
</gene>
<evidence type="ECO:0000256" key="3">
    <source>
        <dbReference type="ARBA" id="ARBA00012438"/>
    </source>
</evidence>
<dbReference type="SUPFAM" id="SSF55874">
    <property type="entry name" value="ATPase domain of HSP90 chaperone/DNA topoisomerase II/histidine kinase"/>
    <property type="match status" value="1"/>
</dbReference>
<reference evidence="11" key="1">
    <citation type="journal article" date="2019" name="Int. J. Syst. Evol. Microbiol.">
        <title>The Global Catalogue of Microorganisms (GCM) 10K type strain sequencing project: providing services to taxonomists for standard genome sequencing and annotation.</title>
        <authorList>
            <consortium name="The Broad Institute Genomics Platform"/>
            <consortium name="The Broad Institute Genome Sequencing Center for Infectious Disease"/>
            <person name="Wu L."/>
            <person name="Ma J."/>
        </authorList>
    </citation>
    <scope>NUCLEOTIDE SEQUENCE [LARGE SCALE GENOMIC DNA]</scope>
    <source>
        <strain evidence="11">CECT 7956</strain>
    </source>
</reference>
<comment type="caution">
    <text evidence="10">The sequence shown here is derived from an EMBL/GenBank/DDBJ whole genome shotgun (WGS) entry which is preliminary data.</text>
</comment>
<dbReference type="Proteomes" id="UP001595616">
    <property type="component" value="Unassembled WGS sequence"/>
</dbReference>
<accession>A0ABV7Z1T1</accession>
<protein>
    <recommendedName>
        <fullName evidence="3">histidine kinase</fullName>
        <ecNumber evidence="3">2.7.13.3</ecNumber>
    </recommendedName>
</protein>
<sequence>MLFNIFLIIKTTFPIDLQSFSSTIAFAFLIFILLYFIALNNIRRINAEQIKFKNRVKIILHDLRSPISSYLGLADMISYLIKNKQYDKIDLISKEIDEYAGELEKLYIDLNKYVNIEHDKETILEFFPLAPLLDKGLLIYSRIAKLAEISIINEVNFQTMVYTNDYLFLTMFRNVLDNAVKNSKRGSSIIVSAVDNGTNVCIAVTNFSANLKQAKIKEINDFFKTTTTTSLPNSRIGMHIIKNYSKLLQIELNMSNDSEKITFKLYVPKEPHNITKKTEDDDIVDKALKKIGHLGNLVGHKPSNLSPY</sequence>
<evidence type="ECO:0000256" key="6">
    <source>
        <dbReference type="ARBA" id="ARBA00022777"/>
    </source>
</evidence>
<keyword evidence="4" id="KW-0597">Phosphoprotein</keyword>
<keyword evidence="8" id="KW-1133">Transmembrane helix</keyword>
<evidence type="ECO:0000256" key="4">
    <source>
        <dbReference type="ARBA" id="ARBA00022553"/>
    </source>
</evidence>
<comment type="subcellular location">
    <subcellularLocation>
        <location evidence="2">Membrane</location>
        <topology evidence="2">Multi-pass membrane protein</topology>
    </subcellularLocation>
</comment>
<feature type="transmembrane region" description="Helical" evidence="8">
    <location>
        <begin position="20"/>
        <end position="42"/>
    </location>
</feature>
<evidence type="ECO:0000256" key="1">
    <source>
        <dbReference type="ARBA" id="ARBA00000085"/>
    </source>
</evidence>
<dbReference type="InterPro" id="IPR036890">
    <property type="entry name" value="HATPase_C_sf"/>
</dbReference>
<feature type="domain" description="Histidine kinase" evidence="9">
    <location>
        <begin position="58"/>
        <end position="271"/>
    </location>
</feature>
<comment type="catalytic activity">
    <reaction evidence="1">
        <text>ATP + protein L-histidine = ADP + protein N-phospho-L-histidine.</text>
        <dbReference type="EC" id="2.7.13.3"/>
    </reaction>
</comment>
<keyword evidence="7 8" id="KW-0472">Membrane</keyword>
<dbReference type="Pfam" id="PF02518">
    <property type="entry name" value="HATPase_c"/>
    <property type="match status" value="1"/>
</dbReference>
<keyword evidence="5" id="KW-0808">Transferase</keyword>
<evidence type="ECO:0000313" key="10">
    <source>
        <dbReference type="EMBL" id="MFC3813260.1"/>
    </source>
</evidence>
<keyword evidence="11" id="KW-1185">Reference proteome</keyword>
<evidence type="ECO:0000259" key="9">
    <source>
        <dbReference type="PROSITE" id="PS50109"/>
    </source>
</evidence>
<dbReference type="EMBL" id="JBHRYQ010000002">
    <property type="protein sequence ID" value="MFC3813260.1"/>
    <property type="molecule type" value="Genomic_DNA"/>
</dbReference>
<evidence type="ECO:0000313" key="11">
    <source>
        <dbReference type="Proteomes" id="UP001595616"/>
    </source>
</evidence>
<dbReference type="PANTHER" id="PTHR45528:SF12">
    <property type="entry name" value="SENSOR HISTIDINE KINASE ARSS"/>
    <property type="match status" value="1"/>
</dbReference>
<name>A0ABV7Z1T1_9BACT</name>
<organism evidence="10 11">
    <name type="scientific">Lacihabitans lacunae</name>
    <dbReference type="NCBI Taxonomy" id="1028214"/>
    <lineage>
        <taxon>Bacteria</taxon>
        <taxon>Pseudomonadati</taxon>
        <taxon>Bacteroidota</taxon>
        <taxon>Cytophagia</taxon>
        <taxon>Cytophagales</taxon>
        <taxon>Leadbetterellaceae</taxon>
        <taxon>Lacihabitans</taxon>
    </lineage>
</organism>
<evidence type="ECO:0000256" key="7">
    <source>
        <dbReference type="ARBA" id="ARBA00023136"/>
    </source>
</evidence>
<dbReference type="InterPro" id="IPR005467">
    <property type="entry name" value="His_kinase_dom"/>
</dbReference>
<dbReference type="RefSeq" id="WP_379840244.1">
    <property type="nucleotide sequence ID" value="NZ_JBHRYQ010000002.1"/>
</dbReference>